<dbReference type="GO" id="GO:0003723">
    <property type="term" value="F:RNA binding"/>
    <property type="evidence" value="ECO:0007669"/>
    <property type="project" value="InterPro"/>
</dbReference>
<gene>
    <name evidence="7" type="primary">EIF5A</name>
    <name evidence="7" type="ORF">BLAG_LOCUS2002</name>
</gene>
<dbReference type="PIRSF" id="PIRSF003025">
    <property type="entry name" value="eIF5A"/>
    <property type="match status" value="1"/>
</dbReference>
<proteinExistence type="inferred from homology"/>
<sequence length="155" mass="16955">MADLGNRENQAFGTGTYTMRASDLSKNDPIMLKGRPCKIVEISTSVSGKHGNAKVTIVGEDLFTGQRHEDVVPPTENVDVPNLIRKEYSLIDITSDGGVSLMDEQGDMRDDLKLPEGELGEEIKVCFEADKELLLKVTKAVGEEAILSYKIASKK</sequence>
<evidence type="ECO:0000259" key="6">
    <source>
        <dbReference type="SMART" id="SM01376"/>
    </source>
</evidence>
<dbReference type="Pfam" id="PF21485">
    <property type="entry name" value="IF5A-like_N"/>
    <property type="match status" value="1"/>
</dbReference>
<dbReference type="Gene3D" id="2.30.30.30">
    <property type="match status" value="1"/>
</dbReference>
<keyword evidence="3 5" id="KW-0648">Protein biosynthesis</keyword>
<accession>A0A8J9WDZ6</accession>
<dbReference type="InterPro" id="IPR008991">
    <property type="entry name" value="Translation_prot_SH3-like_sf"/>
</dbReference>
<dbReference type="GO" id="GO:0003746">
    <property type="term" value="F:translation elongation factor activity"/>
    <property type="evidence" value="ECO:0007669"/>
    <property type="project" value="UniProtKB-UniRule"/>
</dbReference>
<dbReference type="GO" id="GO:0043022">
    <property type="term" value="F:ribosome binding"/>
    <property type="evidence" value="ECO:0007669"/>
    <property type="project" value="UniProtKB-UniRule"/>
</dbReference>
<evidence type="ECO:0000256" key="4">
    <source>
        <dbReference type="ARBA" id="ARBA00023071"/>
    </source>
</evidence>
<dbReference type="OrthoDB" id="9975114at2759"/>
<keyword evidence="4 5" id="KW-0385">Hypusine</keyword>
<name>A0A8J9WDZ6_BRALA</name>
<comment type="function">
    <text evidence="5">Translation factor that promotes translation elongation and termination, particularly upon ribosome stalling at specific amino acid sequence contexts. Binds between the exit (E) and peptidyl (P) site of the ribosome and promotes rescue of stalled ribosome: specifically required for efficient translation of polyproline-containing peptides as well as other motifs that stall the ribosome. Acts as ribosome quality control (RQC) cofactor by joining the RQC complex to facilitate peptidyl transfer during CAT tailing step.</text>
</comment>
<dbReference type="SUPFAM" id="SSF50104">
    <property type="entry name" value="Translation proteins SH3-like domain"/>
    <property type="match status" value="1"/>
</dbReference>
<dbReference type="CDD" id="cd04468">
    <property type="entry name" value="S1_eIF5A"/>
    <property type="match status" value="1"/>
</dbReference>
<comment type="subcellular location">
    <subcellularLocation>
        <location evidence="1">Endoplasmic reticulum membrane</location>
        <topology evidence="1">Peripheral membrane protein</topology>
        <orientation evidence="1">Cytoplasmic side</orientation>
    </subcellularLocation>
</comment>
<evidence type="ECO:0000313" key="8">
    <source>
        <dbReference type="Proteomes" id="UP000838412"/>
    </source>
</evidence>
<evidence type="ECO:0000256" key="3">
    <source>
        <dbReference type="ARBA" id="ARBA00022917"/>
    </source>
</evidence>
<comment type="PTM">
    <text evidence="5">eIF-5A seems to be the only eukaryotic protein to have a hypusine residue which is a post-translational modification of a lysine by the addition of a butylamino group.</text>
</comment>
<reference evidence="7" key="1">
    <citation type="submission" date="2022-01" db="EMBL/GenBank/DDBJ databases">
        <authorList>
            <person name="Braso-Vives M."/>
        </authorList>
    </citation>
    <scope>NUCLEOTIDE SEQUENCE</scope>
</reference>
<comment type="similarity">
    <text evidence="2 5">Belongs to the eIF-5A family.</text>
</comment>
<keyword evidence="8" id="KW-1185">Reference proteome</keyword>
<dbReference type="OMA" id="CICIFEA"/>
<dbReference type="FunFam" id="2.40.50.140:FF:000034">
    <property type="entry name" value="Eukaryotic translation initiation factor 5A"/>
    <property type="match status" value="1"/>
</dbReference>
<dbReference type="InterPro" id="IPR014722">
    <property type="entry name" value="Rib_uL2_dom2"/>
</dbReference>
<dbReference type="SUPFAM" id="SSF50249">
    <property type="entry name" value="Nucleic acid-binding proteins"/>
    <property type="match status" value="1"/>
</dbReference>
<evidence type="ECO:0000256" key="5">
    <source>
        <dbReference type="RuleBase" id="RU362005"/>
    </source>
</evidence>
<dbReference type="AlphaFoldDB" id="A0A8J9WDZ6"/>
<dbReference type="Gene3D" id="2.40.50.140">
    <property type="entry name" value="Nucleic acid-binding proteins"/>
    <property type="match status" value="1"/>
</dbReference>
<dbReference type="GO" id="GO:0005789">
    <property type="term" value="C:endoplasmic reticulum membrane"/>
    <property type="evidence" value="ECO:0007669"/>
    <property type="project" value="UniProtKB-SubCell"/>
</dbReference>
<dbReference type="InterPro" id="IPR012340">
    <property type="entry name" value="NA-bd_OB-fold"/>
</dbReference>
<dbReference type="Proteomes" id="UP000838412">
    <property type="component" value="Chromosome 1"/>
</dbReference>
<evidence type="ECO:0000256" key="2">
    <source>
        <dbReference type="ARBA" id="ARBA00006016"/>
    </source>
</evidence>
<dbReference type="NCBIfam" id="TIGR00037">
    <property type="entry name" value="eIF_5A"/>
    <property type="match status" value="1"/>
</dbReference>
<organism evidence="7 8">
    <name type="scientific">Branchiostoma lanceolatum</name>
    <name type="common">Common lancelet</name>
    <name type="synonym">Amphioxus lanceolatum</name>
    <dbReference type="NCBI Taxonomy" id="7740"/>
    <lineage>
        <taxon>Eukaryota</taxon>
        <taxon>Metazoa</taxon>
        <taxon>Chordata</taxon>
        <taxon>Cephalochordata</taxon>
        <taxon>Leptocardii</taxon>
        <taxon>Amphioxiformes</taxon>
        <taxon>Branchiostomatidae</taxon>
        <taxon>Branchiostoma</taxon>
    </lineage>
</organism>
<dbReference type="EMBL" id="OV696686">
    <property type="protein sequence ID" value="CAH1233153.1"/>
    <property type="molecule type" value="Genomic_DNA"/>
</dbReference>
<dbReference type="InterPro" id="IPR001884">
    <property type="entry name" value="IF5A-like"/>
</dbReference>
<protein>
    <recommendedName>
        <fullName evidence="5">Eukaryotic translation initiation factor 5A</fullName>
        <shortName evidence="5">eIF-5A</shortName>
    </recommendedName>
</protein>
<dbReference type="SMART" id="SM01376">
    <property type="entry name" value="eIF-5a"/>
    <property type="match status" value="1"/>
</dbReference>
<dbReference type="InterPro" id="IPR048670">
    <property type="entry name" value="IF5A-like_N"/>
</dbReference>
<dbReference type="PANTHER" id="PTHR11673">
    <property type="entry name" value="TRANSLATION INITIATION FACTOR 5A FAMILY MEMBER"/>
    <property type="match status" value="1"/>
</dbReference>
<dbReference type="InterPro" id="IPR020189">
    <property type="entry name" value="IF5A_C"/>
</dbReference>
<dbReference type="GO" id="GO:0045905">
    <property type="term" value="P:positive regulation of translational termination"/>
    <property type="evidence" value="ECO:0007669"/>
    <property type="project" value="UniProtKB-UniRule"/>
</dbReference>
<dbReference type="GO" id="GO:0045901">
    <property type="term" value="P:positive regulation of translational elongation"/>
    <property type="evidence" value="ECO:0007669"/>
    <property type="project" value="UniProtKB-UniRule"/>
</dbReference>
<evidence type="ECO:0000313" key="7">
    <source>
        <dbReference type="EMBL" id="CAH1233153.1"/>
    </source>
</evidence>
<dbReference type="Pfam" id="PF01287">
    <property type="entry name" value="eIF-5a"/>
    <property type="match status" value="1"/>
</dbReference>
<evidence type="ECO:0000256" key="1">
    <source>
        <dbReference type="ARBA" id="ARBA00004397"/>
    </source>
</evidence>
<feature type="domain" description="Translation initiation factor 5A C-terminal" evidence="6">
    <location>
        <begin position="82"/>
        <end position="150"/>
    </location>
</feature>